<reference evidence="2" key="1">
    <citation type="journal article" date="2020" name="Mol. Plant Microbe Interact.">
        <title>Genome Sequence of the Biocontrol Agent Coniothyrium minitans strain Conio (IMI 134523).</title>
        <authorList>
            <person name="Patel D."/>
            <person name="Shittu T.A."/>
            <person name="Baroncelli R."/>
            <person name="Muthumeenakshi S."/>
            <person name="Osborne T.H."/>
            <person name="Janganan T.K."/>
            <person name="Sreenivasaprasad S."/>
        </authorList>
    </citation>
    <scope>NUCLEOTIDE SEQUENCE</scope>
    <source>
        <strain evidence="2">Conio</strain>
    </source>
</reference>
<protein>
    <submittedName>
        <fullName evidence="2">Uncharacterized protein</fullName>
    </submittedName>
</protein>
<feature type="compositionally biased region" description="Acidic residues" evidence="1">
    <location>
        <begin position="81"/>
        <end position="90"/>
    </location>
</feature>
<evidence type="ECO:0000313" key="3">
    <source>
        <dbReference type="Proteomes" id="UP000756921"/>
    </source>
</evidence>
<dbReference type="Proteomes" id="UP000756921">
    <property type="component" value="Unassembled WGS sequence"/>
</dbReference>
<proteinExistence type="predicted"/>
<evidence type="ECO:0000313" key="2">
    <source>
        <dbReference type="EMBL" id="KAF9737197.1"/>
    </source>
</evidence>
<gene>
    <name evidence="2" type="ORF">PMIN01_04976</name>
</gene>
<dbReference type="EMBL" id="WJXW01000004">
    <property type="protein sequence ID" value="KAF9737197.1"/>
    <property type="molecule type" value="Genomic_DNA"/>
</dbReference>
<accession>A0A9P6KSE8</accession>
<organism evidence="2 3">
    <name type="scientific">Paraphaeosphaeria minitans</name>
    <dbReference type="NCBI Taxonomy" id="565426"/>
    <lineage>
        <taxon>Eukaryota</taxon>
        <taxon>Fungi</taxon>
        <taxon>Dikarya</taxon>
        <taxon>Ascomycota</taxon>
        <taxon>Pezizomycotina</taxon>
        <taxon>Dothideomycetes</taxon>
        <taxon>Pleosporomycetidae</taxon>
        <taxon>Pleosporales</taxon>
        <taxon>Massarineae</taxon>
        <taxon>Didymosphaeriaceae</taxon>
        <taxon>Paraphaeosphaeria</taxon>
    </lineage>
</organism>
<sequence length="121" mass="12793">MGKHIDSATFNAVGTEWVAGPGRRLSESNAYSLAYLPILFIVSVIGVNYKGEGAEVIDGTEDTKNPDGDEDEDKEGFADTEFPDDDDPADNDVPSSRPPDPMVDAGAGCTRPVPSTTTLCV</sequence>
<keyword evidence="3" id="KW-1185">Reference proteome</keyword>
<feature type="region of interest" description="Disordered" evidence="1">
    <location>
        <begin position="52"/>
        <end position="121"/>
    </location>
</feature>
<dbReference type="AlphaFoldDB" id="A0A9P6KSE8"/>
<name>A0A9P6KSE8_9PLEO</name>
<evidence type="ECO:0000256" key="1">
    <source>
        <dbReference type="SAM" id="MobiDB-lite"/>
    </source>
</evidence>
<comment type="caution">
    <text evidence="2">The sequence shown here is derived from an EMBL/GenBank/DDBJ whole genome shotgun (WGS) entry which is preliminary data.</text>
</comment>